<evidence type="ECO:0000313" key="2">
    <source>
        <dbReference type="EMBL" id="EAR20988.1"/>
    </source>
</evidence>
<dbReference type="InterPro" id="IPR052573">
    <property type="entry name" value="DnaJ_C_subfamily_28"/>
</dbReference>
<evidence type="ECO:0000259" key="1">
    <source>
        <dbReference type="Pfam" id="PF09350"/>
    </source>
</evidence>
<feature type="domain" description="DnaJ homologue subfamily C member 28 conserved" evidence="1">
    <location>
        <begin position="7"/>
        <end position="73"/>
    </location>
</feature>
<evidence type="ECO:0000313" key="3">
    <source>
        <dbReference type="Proteomes" id="UP000003374"/>
    </source>
</evidence>
<comment type="caution">
    <text evidence="2">The sequence shown here is derived from an EMBL/GenBank/DDBJ whole genome shotgun (WGS) entry which is preliminary data.</text>
</comment>
<sequence length="122" mass="13760">MTTFDRIAEQRIAEAIERGEFSNLPGAGKPLALDDDALIPEELRLAYRILKNAGFVPPEIERLNEIRNLRQLLSTVDDEASRRRALLRLNLLMAQTPAGRHHGDLRIEPAYCEKIAERLGSS</sequence>
<accession>A4BTN2</accession>
<dbReference type="InterPro" id="IPR018961">
    <property type="entry name" value="DnaJ_homolog_subfam-C_membr-28"/>
</dbReference>
<proteinExistence type="predicted"/>
<dbReference type="EMBL" id="AAOF01000014">
    <property type="protein sequence ID" value="EAR20988.1"/>
    <property type="molecule type" value="Genomic_DNA"/>
</dbReference>
<organism evidence="2 3">
    <name type="scientific">Nitrococcus mobilis Nb-231</name>
    <dbReference type="NCBI Taxonomy" id="314278"/>
    <lineage>
        <taxon>Bacteria</taxon>
        <taxon>Pseudomonadati</taxon>
        <taxon>Pseudomonadota</taxon>
        <taxon>Gammaproteobacteria</taxon>
        <taxon>Chromatiales</taxon>
        <taxon>Ectothiorhodospiraceae</taxon>
        <taxon>Nitrococcus</taxon>
    </lineage>
</organism>
<keyword evidence="3" id="KW-1185">Reference proteome</keyword>
<dbReference type="RefSeq" id="WP_004998649.1">
    <property type="nucleotide sequence ID" value="NZ_CH672427.1"/>
</dbReference>
<dbReference type="Pfam" id="PF09350">
    <property type="entry name" value="DJC28_CD"/>
    <property type="match status" value="1"/>
</dbReference>
<dbReference type="PANTHER" id="PTHR39158:SF1">
    <property type="entry name" value="DNAJ HOMOLOG SUBFAMILY C MEMBER 28"/>
    <property type="match status" value="1"/>
</dbReference>
<dbReference type="HOGENOM" id="CLU_129296_0_0_6"/>
<dbReference type="PANTHER" id="PTHR39158">
    <property type="entry name" value="OS08G0560600 PROTEIN"/>
    <property type="match status" value="1"/>
</dbReference>
<protein>
    <recommendedName>
        <fullName evidence="1">DnaJ homologue subfamily C member 28 conserved domain-containing protein</fullName>
    </recommendedName>
</protein>
<reference evidence="2 3" key="1">
    <citation type="submission" date="2006-02" db="EMBL/GenBank/DDBJ databases">
        <authorList>
            <person name="Waterbury J."/>
            <person name="Ferriera S."/>
            <person name="Johnson J."/>
            <person name="Kravitz S."/>
            <person name="Halpern A."/>
            <person name="Remington K."/>
            <person name="Beeson K."/>
            <person name="Tran B."/>
            <person name="Rogers Y.-H."/>
            <person name="Friedman R."/>
            <person name="Venter J.C."/>
        </authorList>
    </citation>
    <scope>NUCLEOTIDE SEQUENCE [LARGE SCALE GENOMIC DNA]</scope>
    <source>
        <strain evidence="2 3">Nb-231</strain>
    </source>
</reference>
<gene>
    <name evidence="2" type="ORF">NB231_00345</name>
</gene>
<dbReference type="eggNOG" id="ENOG5032TNY">
    <property type="taxonomic scope" value="Bacteria"/>
</dbReference>
<dbReference type="Proteomes" id="UP000003374">
    <property type="component" value="Unassembled WGS sequence"/>
</dbReference>
<dbReference type="AlphaFoldDB" id="A4BTN2"/>
<name>A4BTN2_9GAMM</name>
<dbReference type="STRING" id="314278.NB231_00345"/>
<dbReference type="OrthoDB" id="9798476at2"/>